<sequence length="189" mass="20200">MEKLSLATANLELVPPAPDDAEAVFAACQDPEIQNWVPIPVPYLREHALEYVTSHTDTTWAEGTENTWTIRSAGALAGVVGLYRIANGSADLGYWMASDFRGRGLLTEACNAVLDFAFAPVPEGLGLARVGWNAYAGNLGSARVAQKLGFRFEGTARLGAALRGQLRDDWAAGLLASDDRAPGPWAILD</sequence>
<dbReference type="InterPro" id="IPR016181">
    <property type="entry name" value="Acyl_CoA_acyltransferase"/>
</dbReference>
<dbReference type="EMBL" id="JAGIOE010000001">
    <property type="protein sequence ID" value="MBP2372112.1"/>
    <property type="molecule type" value="Genomic_DNA"/>
</dbReference>
<organism evidence="2 3">
    <name type="scientific">Paeniglutamicibacter psychrophenolicus</name>
    <dbReference type="NCBI Taxonomy" id="257454"/>
    <lineage>
        <taxon>Bacteria</taxon>
        <taxon>Bacillati</taxon>
        <taxon>Actinomycetota</taxon>
        <taxon>Actinomycetes</taxon>
        <taxon>Micrococcales</taxon>
        <taxon>Micrococcaceae</taxon>
        <taxon>Paeniglutamicibacter</taxon>
    </lineage>
</organism>
<dbReference type="SUPFAM" id="SSF55729">
    <property type="entry name" value="Acyl-CoA N-acyltransferases (Nat)"/>
    <property type="match status" value="1"/>
</dbReference>
<evidence type="ECO:0000313" key="2">
    <source>
        <dbReference type="EMBL" id="MBP2372112.1"/>
    </source>
</evidence>
<accession>A0ABS4W7C7</accession>
<reference evidence="2 3" key="1">
    <citation type="submission" date="2021-03" db="EMBL/GenBank/DDBJ databases">
        <title>Sequencing the genomes of 1000 actinobacteria strains.</title>
        <authorList>
            <person name="Klenk H.-P."/>
        </authorList>
    </citation>
    <scope>NUCLEOTIDE SEQUENCE [LARGE SCALE GENOMIC DNA]</scope>
    <source>
        <strain evidence="2 3">DSM 15454</strain>
    </source>
</reference>
<evidence type="ECO:0000259" key="1">
    <source>
        <dbReference type="PROSITE" id="PS51186"/>
    </source>
</evidence>
<dbReference type="Pfam" id="PF13302">
    <property type="entry name" value="Acetyltransf_3"/>
    <property type="match status" value="1"/>
</dbReference>
<dbReference type="RefSeq" id="WP_209905468.1">
    <property type="nucleotide sequence ID" value="NZ_BAAAMI010000009.1"/>
</dbReference>
<dbReference type="Gene3D" id="3.40.630.30">
    <property type="match status" value="1"/>
</dbReference>
<evidence type="ECO:0000313" key="3">
    <source>
        <dbReference type="Proteomes" id="UP000766570"/>
    </source>
</evidence>
<comment type="caution">
    <text evidence="2">The sequence shown here is derived from an EMBL/GenBank/DDBJ whole genome shotgun (WGS) entry which is preliminary data.</text>
</comment>
<feature type="domain" description="N-acetyltransferase" evidence="1">
    <location>
        <begin position="11"/>
        <end position="169"/>
    </location>
</feature>
<dbReference type="PROSITE" id="PS51186">
    <property type="entry name" value="GNAT"/>
    <property type="match status" value="1"/>
</dbReference>
<protein>
    <submittedName>
        <fullName evidence="2">RimJ/RimL family protein N-acetyltransferase</fullName>
    </submittedName>
</protein>
<dbReference type="InterPro" id="IPR000182">
    <property type="entry name" value="GNAT_dom"/>
</dbReference>
<dbReference type="PANTHER" id="PTHR43441">
    <property type="entry name" value="RIBOSOMAL-PROTEIN-SERINE ACETYLTRANSFERASE"/>
    <property type="match status" value="1"/>
</dbReference>
<dbReference type="PANTHER" id="PTHR43441:SF10">
    <property type="entry name" value="ACETYLTRANSFERASE"/>
    <property type="match status" value="1"/>
</dbReference>
<gene>
    <name evidence="2" type="ORF">JOF46_000024</name>
</gene>
<dbReference type="Proteomes" id="UP000766570">
    <property type="component" value="Unassembled WGS sequence"/>
</dbReference>
<proteinExistence type="predicted"/>
<keyword evidence="3" id="KW-1185">Reference proteome</keyword>
<dbReference type="InterPro" id="IPR051908">
    <property type="entry name" value="Ribosomal_N-acetyltransferase"/>
</dbReference>
<name>A0ABS4W7C7_9MICC</name>